<dbReference type="InterPro" id="IPR002937">
    <property type="entry name" value="Amino_oxidase"/>
</dbReference>
<evidence type="ECO:0000256" key="2">
    <source>
        <dbReference type="ARBA" id="ARBA00022729"/>
    </source>
</evidence>
<evidence type="ECO:0000256" key="3">
    <source>
        <dbReference type="ARBA" id="ARBA00022827"/>
    </source>
</evidence>
<gene>
    <name evidence="7" type="ORF">BKG82_02955</name>
</gene>
<comment type="caution">
    <text evidence="7">The sequence shown here is derived from an EMBL/GenBank/DDBJ whole genome shotgun (WGS) entry which is preliminary data.</text>
</comment>
<feature type="domain" description="Amine oxidase" evidence="6">
    <location>
        <begin position="17"/>
        <end position="287"/>
    </location>
</feature>
<dbReference type="InterPro" id="IPR036188">
    <property type="entry name" value="FAD/NAD-bd_sf"/>
</dbReference>
<reference evidence="7 8" key="1">
    <citation type="submission" date="2016-10" db="EMBL/GenBank/DDBJ databases">
        <title>Evaluation of Human, Veterinary and Environmental Mycobacterium chelonae Isolates by Core Genome Phylogenomic Analysis, Targeted Gene Comparison, and Anti-microbial Susceptibility Patterns: A Tale of Mistaken Identities.</title>
        <authorList>
            <person name="Fogelson S.B."/>
            <person name="Camus A.C."/>
            <person name="Lorenz W."/>
            <person name="Vasireddy R."/>
            <person name="Vasireddy S."/>
            <person name="Smith T."/>
            <person name="Brown-Elliott B.A."/>
            <person name="Wallace R.J.Jr."/>
            <person name="Hasan N.A."/>
            <person name="Reischl U."/>
            <person name="Sanchez S."/>
        </authorList>
    </citation>
    <scope>NUCLEOTIDE SEQUENCE [LARGE SCALE GENOMIC DNA]</scope>
    <source>
        <strain evidence="7 8">15515</strain>
    </source>
</reference>
<evidence type="ECO:0000256" key="5">
    <source>
        <dbReference type="ARBA" id="ARBA00023027"/>
    </source>
</evidence>
<evidence type="ECO:0000256" key="1">
    <source>
        <dbReference type="ARBA" id="ARBA00022630"/>
    </source>
</evidence>
<dbReference type="GO" id="GO:0016491">
    <property type="term" value="F:oxidoreductase activity"/>
    <property type="evidence" value="ECO:0007669"/>
    <property type="project" value="InterPro"/>
</dbReference>
<accession>A0A1S1LTA2</accession>
<keyword evidence="2" id="KW-0732">Signal</keyword>
<keyword evidence="4" id="KW-0521">NADP</keyword>
<dbReference type="PANTHER" id="PTHR46091:SF3">
    <property type="entry name" value="AMINE OXIDASE DOMAIN-CONTAINING PROTEIN"/>
    <property type="match status" value="1"/>
</dbReference>
<dbReference type="InterPro" id="IPR052206">
    <property type="entry name" value="Retinol_saturase"/>
</dbReference>
<proteinExistence type="predicted"/>
<dbReference type="Gene3D" id="3.50.50.60">
    <property type="entry name" value="FAD/NAD(P)-binding domain"/>
    <property type="match status" value="2"/>
</dbReference>
<dbReference type="Proteomes" id="UP000180043">
    <property type="component" value="Unassembled WGS sequence"/>
</dbReference>
<dbReference type="SUPFAM" id="SSF51905">
    <property type="entry name" value="FAD/NAD(P)-binding domain"/>
    <property type="match status" value="1"/>
</dbReference>
<evidence type="ECO:0000259" key="6">
    <source>
        <dbReference type="Pfam" id="PF01593"/>
    </source>
</evidence>
<evidence type="ECO:0000313" key="7">
    <source>
        <dbReference type="EMBL" id="OHU59547.1"/>
    </source>
</evidence>
<keyword evidence="3" id="KW-0274">FAD</keyword>
<keyword evidence="5" id="KW-0520">NAD</keyword>
<dbReference type="Pfam" id="PF01593">
    <property type="entry name" value="Amino_oxidase"/>
    <property type="match status" value="1"/>
</dbReference>
<dbReference type="RefSeq" id="WP_057968057.1">
    <property type="nucleotide sequence ID" value="NZ_MLII01000028.1"/>
</dbReference>
<protein>
    <recommendedName>
        <fullName evidence="6">Amine oxidase domain-containing protein</fullName>
    </recommendedName>
</protein>
<evidence type="ECO:0000256" key="4">
    <source>
        <dbReference type="ARBA" id="ARBA00022857"/>
    </source>
</evidence>
<name>A0A1S1LTA2_MYCCH</name>
<dbReference type="PANTHER" id="PTHR46091">
    <property type="entry name" value="BLR7054 PROTEIN"/>
    <property type="match status" value="1"/>
</dbReference>
<dbReference type="EMBL" id="MLIQ01000011">
    <property type="protein sequence ID" value="OHU59547.1"/>
    <property type="molecule type" value="Genomic_DNA"/>
</dbReference>
<dbReference type="AlphaFoldDB" id="A0A1S1LTA2"/>
<evidence type="ECO:0000313" key="8">
    <source>
        <dbReference type="Proteomes" id="UP000180043"/>
    </source>
</evidence>
<organism evidence="7 8">
    <name type="scientific">Mycobacteroides chelonae</name>
    <name type="common">Mycobacterium chelonae</name>
    <dbReference type="NCBI Taxonomy" id="1774"/>
    <lineage>
        <taxon>Bacteria</taxon>
        <taxon>Bacillati</taxon>
        <taxon>Actinomycetota</taxon>
        <taxon>Actinomycetes</taxon>
        <taxon>Mycobacteriales</taxon>
        <taxon>Mycobacteriaceae</taxon>
        <taxon>Mycobacteroides</taxon>
    </lineage>
</organism>
<sequence length="572" mass="62786">MQKAAEKWDAIVIGSGLGGISAAAHLAAIGQKVLVLEQYDVIGGSSHVFRRKREWEWDVGVHHMGDCGPDGILPALFKSLGGEGRVEFIELDRKGVETYTLPGHTFTTPRGWDNYLARLIDAFPDEERKIRRFVTFVRRAGRGLDRDRGLSSLGRTAAGVLRSGIAAPLLGLPMSRVFRLFGFSPALRIVLSPPFGSVDAPPSRLPFAVYAVFQTMFIEGGTWYPKGGGQVLSAHLADVVRSAGGKVLTNAAVSRIIIESGAVTGVRLEDGQQFSAAVVVSNADIKKTYRDLVGHEHVKSRTVRRVEKYRMALPFFNVYIGSSLNLAETTPPRDAFVFPTLVDFDELERRISAPGLTPQEWLDLIGDLAPAYIHCSNLKDPHGTRYAPSGYSSIEIMLPLPYNPRLWHIEPGSESSYRRVPEYQQMKEDLTDILIKRAATVFPGFEDSIVYREASTPLTQERYTRSSEGSAYGIEFNTRQFGPLRPGVRTEIEGLFLVGSSTSWGPGTEAALLSGRWAASAITGRDLQREVRGGARFVNPSDLTPIETGWDALEFSKAIATHNRPLSAAVAE</sequence>
<keyword evidence="1" id="KW-0285">Flavoprotein</keyword>